<evidence type="ECO:0000313" key="7">
    <source>
        <dbReference type="Proteomes" id="UP000193391"/>
    </source>
</evidence>
<gene>
    <name evidence="6" type="ORF">TMES_18595</name>
</gene>
<dbReference type="InterPro" id="IPR015855">
    <property type="entry name" value="ABC_transpr_MalK-like"/>
</dbReference>
<dbReference type="InterPro" id="IPR012340">
    <property type="entry name" value="NA-bd_OB-fold"/>
</dbReference>
<dbReference type="InterPro" id="IPR047641">
    <property type="entry name" value="ABC_transpr_MalK/UgpC-like"/>
</dbReference>
<dbReference type="InterPro" id="IPR008995">
    <property type="entry name" value="Mo/tungstate-bd_C_term_dom"/>
</dbReference>
<evidence type="ECO:0000256" key="2">
    <source>
        <dbReference type="ARBA" id="ARBA00022448"/>
    </source>
</evidence>
<dbReference type="OrthoDB" id="394852at2"/>
<dbReference type="PROSITE" id="PS50893">
    <property type="entry name" value="ABC_TRANSPORTER_2"/>
    <property type="match status" value="1"/>
</dbReference>
<dbReference type="Proteomes" id="UP000193391">
    <property type="component" value="Unassembled WGS sequence"/>
</dbReference>
<keyword evidence="4" id="KW-0067">ATP-binding</keyword>
<evidence type="ECO:0000259" key="5">
    <source>
        <dbReference type="PROSITE" id="PS50893"/>
    </source>
</evidence>
<dbReference type="InterPro" id="IPR013611">
    <property type="entry name" value="Transp-assoc_OB_typ2"/>
</dbReference>
<keyword evidence="7" id="KW-1185">Reference proteome</keyword>
<dbReference type="GO" id="GO:0015423">
    <property type="term" value="F:ABC-type maltose transporter activity"/>
    <property type="evidence" value="ECO:0007669"/>
    <property type="project" value="TreeGrafter"/>
</dbReference>
<keyword evidence="2" id="KW-0813">Transport</keyword>
<dbReference type="PANTHER" id="PTHR43875:SF3">
    <property type="entry name" value="MALTOSE_MALTODEXTRIN IMPORT ATP-BINDING PROTEIN MALK"/>
    <property type="match status" value="1"/>
</dbReference>
<dbReference type="InterPro" id="IPR027417">
    <property type="entry name" value="P-loop_NTPase"/>
</dbReference>
<protein>
    <submittedName>
        <fullName evidence="6">ABC transporter</fullName>
    </submittedName>
</protein>
<dbReference type="AlphaFoldDB" id="A0A1Y2KW57"/>
<dbReference type="SMART" id="SM00382">
    <property type="entry name" value="AAA"/>
    <property type="match status" value="1"/>
</dbReference>
<dbReference type="Gene3D" id="3.40.50.300">
    <property type="entry name" value="P-loop containing nucleotide triphosphate hydrolases"/>
    <property type="match status" value="1"/>
</dbReference>
<dbReference type="CDD" id="cd03301">
    <property type="entry name" value="ABC_MalK_N"/>
    <property type="match status" value="1"/>
</dbReference>
<dbReference type="SUPFAM" id="SSF50331">
    <property type="entry name" value="MOP-like"/>
    <property type="match status" value="1"/>
</dbReference>
<comment type="similarity">
    <text evidence="1">Belongs to the ABC transporter superfamily.</text>
</comment>
<evidence type="ECO:0000256" key="1">
    <source>
        <dbReference type="ARBA" id="ARBA00005417"/>
    </source>
</evidence>
<dbReference type="GO" id="GO:0016887">
    <property type="term" value="F:ATP hydrolysis activity"/>
    <property type="evidence" value="ECO:0007669"/>
    <property type="project" value="InterPro"/>
</dbReference>
<dbReference type="GO" id="GO:0055052">
    <property type="term" value="C:ATP-binding cassette (ABC) transporter complex, substrate-binding subunit-containing"/>
    <property type="evidence" value="ECO:0007669"/>
    <property type="project" value="TreeGrafter"/>
</dbReference>
<dbReference type="Pfam" id="PF08402">
    <property type="entry name" value="TOBE_2"/>
    <property type="match status" value="1"/>
</dbReference>
<comment type="caution">
    <text evidence="6">The sequence shown here is derived from an EMBL/GenBank/DDBJ whole genome shotgun (WGS) entry which is preliminary data.</text>
</comment>
<dbReference type="NCBIfam" id="NF008653">
    <property type="entry name" value="PRK11650.1"/>
    <property type="match status" value="1"/>
</dbReference>
<dbReference type="GO" id="GO:0005524">
    <property type="term" value="F:ATP binding"/>
    <property type="evidence" value="ECO:0007669"/>
    <property type="project" value="UniProtKB-KW"/>
</dbReference>
<accession>A0A1Y2KW57</accession>
<dbReference type="PROSITE" id="PS00211">
    <property type="entry name" value="ABC_TRANSPORTER_1"/>
    <property type="match status" value="1"/>
</dbReference>
<evidence type="ECO:0000313" key="6">
    <source>
        <dbReference type="EMBL" id="OSQ36173.1"/>
    </source>
</evidence>
<dbReference type="RefSeq" id="WP_085585370.1">
    <property type="nucleotide sequence ID" value="NZ_JFKA01000012.1"/>
</dbReference>
<sequence>MADVVLKQVRKRFGPIETIHGVDLNIRDGEFCVFVGPSGCGKSTLLRLIAGLEDISDGELRIDGDIVNDTVPKDRGVAMVFQSYALYPHMSVFENMAFGLDLAKHSKDEQNARVMAAAKTLQLEELLDRKPKELSGGQRQRVAIGRAIVRKPRVFLFDEPLSNLDAALRVQMRIELAKLHEKLNTTMIYVTHDQVEAMTMADKIVVLRAGTVEQVGTPLELYHYPANMFVAGFIGSPKMNFIPAKITQVSQQSVTVQLESRKEVSLPVDGSGLATADRVTVGIRPEHCSIADQDTALFTGTVEVVEHLGEAGLVYIRTGSDELFVARVAGDTAIKTGETVGIQAAEQDCYVFDTADKTKRRLAVDNAPLKAQMALN</sequence>
<dbReference type="Gene3D" id="2.40.50.100">
    <property type="match status" value="1"/>
</dbReference>
<dbReference type="EMBL" id="JFKA01000012">
    <property type="protein sequence ID" value="OSQ36173.1"/>
    <property type="molecule type" value="Genomic_DNA"/>
</dbReference>
<evidence type="ECO:0000256" key="3">
    <source>
        <dbReference type="ARBA" id="ARBA00022741"/>
    </source>
</evidence>
<dbReference type="STRING" id="1293891.TMES_18595"/>
<dbReference type="SUPFAM" id="SSF52540">
    <property type="entry name" value="P-loop containing nucleoside triphosphate hydrolases"/>
    <property type="match status" value="1"/>
</dbReference>
<dbReference type="InterPro" id="IPR003593">
    <property type="entry name" value="AAA+_ATPase"/>
</dbReference>
<feature type="domain" description="ABC transporter" evidence="5">
    <location>
        <begin position="4"/>
        <end position="234"/>
    </location>
</feature>
<dbReference type="Gene3D" id="2.40.50.140">
    <property type="entry name" value="Nucleic acid-binding proteins"/>
    <property type="match status" value="1"/>
</dbReference>
<dbReference type="PANTHER" id="PTHR43875">
    <property type="entry name" value="MALTODEXTRIN IMPORT ATP-BINDING PROTEIN MSMX"/>
    <property type="match status" value="1"/>
</dbReference>
<reference evidence="6 7" key="1">
    <citation type="submission" date="2014-03" db="EMBL/GenBank/DDBJ databases">
        <title>The draft genome sequence of Thalassospira mesophila JCM 18969.</title>
        <authorList>
            <person name="Lai Q."/>
            <person name="Shao Z."/>
        </authorList>
    </citation>
    <scope>NUCLEOTIDE SEQUENCE [LARGE SCALE GENOMIC DNA]</scope>
    <source>
        <strain evidence="6 7">JCM 18969</strain>
    </source>
</reference>
<organism evidence="6 7">
    <name type="scientific">Thalassospira mesophila</name>
    <dbReference type="NCBI Taxonomy" id="1293891"/>
    <lineage>
        <taxon>Bacteria</taxon>
        <taxon>Pseudomonadati</taxon>
        <taxon>Pseudomonadota</taxon>
        <taxon>Alphaproteobacteria</taxon>
        <taxon>Rhodospirillales</taxon>
        <taxon>Thalassospiraceae</taxon>
        <taxon>Thalassospira</taxon>
    </lineage>
</organism>
<proteinExistence type="inferred from homology"/>
<keyword evidence="3" id="KW-0547">Nucleotide-binding</keyword>
<dbReference type="InterPro" id="IPR003439">
    <property type="entry name" value="ABC_transporter-like_ATP-bd"/>
</dbReference>
<dbReference type="GO" id="GO:1990060">
    <property type="term" value="C:maltose transport complex"/>
    <property type="evidence" value="ECO:0007669"/>
    <property type="project" value="TreeGrafter"/>
</dbReference>
<name>A0A1Y2KW57_9PROT</name>
<evidence type="ECO:0000256" key="4">
    <source>
        <dbReference type="ARBA" id="ARBA00022840"/>
    </source>
</evidence>
<dbReference type="FunFam" id="3.40.50.300:FF:000042">
    <property type="entry name" value="Maltose/maltodextrin ABC transporter, ATP-binding protein"/>
    <property type="match status" value="1"/>
</dbReference>
<dbReference type="InterPro" id="IPR017871">
    <property type="entry name" value="ABC_transporter-like_CS"/>
</dbReference>
<dbReference type="Pfam" id="PF00005">
    <property type="entry name" value="ABC_tran"/>
    <property type="match status" value="1"/>
</dbReference>